<dbReference type="PANTHER" id="PTHR30061:SF50">
    <property type="entry name" value="MALTOSE_MALTODEXTRIN-BINDING PERIPLASMIC PROTEIN"/>
    <property type="match status" value="1"/>
</dbReference>
<evidence type="ECO:0000256" key="3">
    <source>
        <dbReference type="ARBA" id="ARBA00022729"/>
    </source>
</evidence>
<sequence length="433" mass="45022">MRINTRLSAAVAGVAVLGLSLAACSSDDSGSDSGSGEAGGSGGDASQVEVFTWWASGSEKAGLDALVGVFNEQNPDTEFVNGAVAGGAGSAAKDLLQSRLQTNDPPDTFQAHAGAELQDYISAGQIEDVSDLYDEFGLRDAFPADLIERLTVDDKIYSVPSNIHRANVVWANPTVLSDAGLDPEATYESMGDWFDALDAVKDSGKTALSVATTWTQVNLLETVLLSDLGPDGYSGLWDGTTDWAGADVTQALEDFEKLMSYTNTDRDGLDWPDATQQVIDGQAGFNVMGDWAEAAFEEAGSEAGTDYVYFPVPGTDGMFDFLADSFTLPVGAPHPGGAKNWLETVGSAEGQAAFNKAKGSIPANTDADTSDFSDYQQTAIESFGQDTIVSSLAHGAAVPVATLNAISDATSKFTTGASDIATYQSDLGAAVNG</sequence>
<organism evidence="5 6">
    <name type="scientific">Paraoerskovia sediminicola</name>
    <dbReference type="NCBI Taxonomy" id="1138587"/>
    <lineage>
        <taxon>Bacteria</taxon>
        <taxon>Bacillati</taxon>
        <taxon>Actinomycetota</taxon>
        <taxon>Actinomycetes</taxon>
        <taxon>Micrococcales</taxon>
        <taxon>Cellulomonadaceae</taxon>
        <taxon>Paraoerskovia</taxon>
    </lineage>
</organism>
<dbReference type="PROSITE" id="PS51257">
    <property type="entry name" value="PROKAR_LIPOPROTEIN"/>
    <property type="match status" value="1"/>
</dbReference>
<dbReference type="PANTHER" id="PTHR30061">
    <property type="entry name" value="MALTOSE-BINDING PERIPLASMIC PROTEIN"/>
    <property type="match status" value="1"/>
</dbReference>
<evidence type="ECO:0000313" key="6">
    <source>
        <dbReference type="Proteomes" id="UP001321475"/>
    </source>
</evidence>
<dbReference type="Pfam" id="PF13416">
    <property type="entry name" value="SBP_bac_8"/>
    <property type="match status" value="1"/>
</dbReference>
<feature type="chain" id="PRO_5047001537" evidence="4">
    <location>
        <begin position="23"/>
        <end position="433"/>
    </location>
</feature>
<name>A0ABM8G2W2_9CELL</name>
<evidence type="ECO:0000256" key="2">
    <source>
        <dbReference type="ARBA" id="ARBA00022448"/>
    </source>
</evidence>
<dbReference type="EMBL" id="AP027729">
    <property type="protein sequence ID" value="BDZ42378.1"/>
    <property type="molecule type" value="Genomic_DNA"/>
</dbReference>
<dbReference type="SUPFAM" id="SSF53850">
    <property type="entry name" value="Periplasmic binding protein-like II"/>
    <property type="match status" value="1"/>
</dbReference>
<evidence type="ECO:0000313" key="5">
    <source>
        <dbReference type="EMBL" id="BDZ42378.1"/>
    </source>
</evidence>
<comment type="similarity">
    <text evidence="1">Belongs to the bacterial solute-binding protein 1 family.</text>
</comment>
<reference evidence="6" key="1">
    <citation type="journal article" date="2019" name="Int. J. Syst. Evol. Microbiol.">
        <title>The Global Catalogue of Microorganisms (GCM) 10K type strain sequencing project: providing services to taxonomists for standard genome sequencing and annotation.</title>
        <authorList>
            <consortium name="The Broad Institute Genomics Platform"/>
            <consortium name="The Broad Institute Genome Sequencing Center for Infectious Disease"/>
            <person name="Wu L."/>
            <person name="Ma J."/>
        </authorList>
    </citation>
    <scope>NUCLEOTIDE SEQUENCE [LARGE SCALE GENOMIC DNA]</scope>
    <source>
        <strain evidence="6">NBRC 108565</strain>
    </source>
</reference>
<protein>
    <submittedName>
        <fullName evidence="5">Sugar ABC transporter substrate-binding protein</fullName>
    </submittedName>
</protein>
<evidence type="ECO:0000256" key="4">
    <source>
        <dbReference type="SAM" id="SignalP"/>
    </source>
</evidence>
<accession>A0ABM8G2W2</accession>
<dbReference type="InterPro" id="IPR006059">
    <property type="entry name" value="SBP"/>
</dbReference>
<feature type="signal peptide" evidence="4">
    <location>
        <begin position="1"/>
        <end position="22"/>
    </location>
</feature>
<keyword evidence="2" id="KW-0813">Transport</keyword>
<keyword evidence="6" id="KW-1185">Reference proteome</keyword>
<gene>
    <name evidence="5" type="ORF">GCM10025865_16770</name>
</gene>
<dbReference type="Proteomes" id="UP001321475">
    <property type="component" value="Chromosome"/>
</dbReference>
<keyword evidence="3 4" id="KW-0732">Signal</keyword>
<proteinExistence type="inferred from homology"/>
<dbReference type="RefSeq" id="WP_286216880.1">
    <property type="nucleotide sequence ID" value="NZ_AP027729.1"/>
</dbReference>
<dbReference type="Gene3D" id="3.40.190.10">
    <property type="entry name" value="Periplasmic binding protein-like II"/>
    <property type="match status" value="2"/>
</dbReference>
<evidence type="ECO:0000256" key="1">
    <source>
        <dbReference type="ARBA" id="ARBA00008520"/>
    </source>
</evidence>